<dbReference type="InParanoid" id="A0A6G9ID34"/>
<gene>
    <name evidence="1" type="ORF">IPMB12_10895</name>
</gene>
<accession>A0A6G9ID34</accession>
<sequence length="159" mass="18416">MAYQHYFYNNKPVPQDKWLHLCIYVADIYHFMQRNKIGHFGKDIEICDVQGLTPIHHVSELFTQTEGISTIAFNGNRAKQQSCEAFIFPQAASDHIHVECKTRMQPYEFMVMAALILAHNLCGDYYSIHSDSPKQEWQLVLAWINLHFDGGYTLPPIVN</sequence>
<proteinExistence type="predicted"/>
<evidence type="ECO:0000313" key="1">
    <source>
        <dbReference type="EMBL" id="QIQ22146.1"/>
    </source>
</evidence>
<dbReference type="Proteomes" id="UP000501168">
    <property type="component" value="Chromosome"/>
</dbReference>
<keyword evidence="2" id="KW-1185">Reference proteome</keyword>
<evidence type="ECO:0000313" key="2">
    <source>
        <dbReference type="Proteomes" id="UP000501168"/>
    </source>
</evidence>
<dbReference type="KEGG" id="orb:IPMB12_10895"/>
<name>A0A6G9ID34_9GAMM</name>
<organism evidence="1 2">
    <name type="scientific">Zophobihabitans entericus</name>
    <dbReference type="NCBI Taxonomy" id="1635327"/>
    <lineage>
        <taxon>Bacteria</taxon>
        <taxon>Pseudomonadati</taxon>
        <taxon>Pseudomonadota</taxon>
        <taxon>Gammaproteobacteria</taxon>
        <taxon>Orbales</taxon>
        <taxon>Orbaceae</taxon>
        <taxon>Zophobihabitans</taxon>
    </lineage>
</organism>
<dbReference type="AlphaFoldDB" id="A0A6G9ID34"/>
<dbReference type="RefSeq" id="WP_166917443.1">
    <property type="nucleotide sequence ID" value="NZ_CP050253.1"/>
</dbReference>
<reference evidence="1 2" key="1">
    <citation type="submission" date="2020-03" db="EMBL/GenBank/DDBJ databases">
        <title>Complete genome sequence of Orbus sp. IPMB12 (BCRC 80908).</title>
        <authorList>
            <person name="Lo W.-S."/>
            <person name="Chang T.-H."/>
            <person name="Kuo C.-H."/>
        </authorList>
    </citation>
    <scope>NUCLEOTIDE SEQUENCE [LARGE SCALE GENOMIC DNA]</scope>
    <source>
        <strain evidence="1 2">IPMB12</strain>
    </source>
</reference>
<protein>
    <submittedName>
        <fullName evidence="1">Uncharacterized protein</fullName>
    </submittedName>
</protein>
<dbReference type="EMBL" id="CP050253">
    <property type="protein sequence ID" value="QIQ22146.1"/>
    <property type="molecule type" value="Genomic_DNA"/>
</dbReference>